<dbReference type="PROSITE" id="PS00018">
    <property type="entry name" value="EF_HAND_1"/>
    <property type="match status" value="1"/>
</dbReference>
<dbReference type="Pfam" id="PF05916">
    <property type="entry name" value="Sld5"/>
    <property type="match status" value="1"/>
</dbReference>
<dbReference type="KEGG" id="hazt:108664718"/>
<dbReference type="InterPro" id="IPR018247">
    <property type="entry name" value="EF_Hand_1_Ca_BS"/>
</dbReference>
<evidence type="ECO:0000313" key="9">
    <source>
        <dbReference type="Proteomes" id="UP000694843"/>
    </source>
</evidence>
<dbReference type="CTD" id="43166"/>
<dbReference type="GeneID" id="108664718"/>
<feature type="domain" description="DNA replication complex GINS protein SLD5 C-terminal" evidence="8">
    <location>
        <begin position="167"/>
        <end position="225"/>
    </location>
</feature>
<dbReference type="InterPro" id="IPR008591">
    <property type="entry name" value="GINS_Sld5"/>
</dbReference>
<dbReference type="OrthoDB" id="338231at2759"/>
<organism evidence="9 10">
    <name type="scientific">Hyalella azteca</name>
    <name type="common">Amphipod</name>
    <dbReference type="NCBI Taxonomy" id="294128"/>
    <lineage>
        <taxon>Eukaryota</taxon>
        <taxon>Metazoa</taxon>
        <taxon>Ecdysozoa</taxon>
        <taxon>Arthropoda</taxon>
        <taxon>Crustacea</taxon>
        <taxon>Multicrustacea</taxon>
        <taxon>Malacostraca</taxon>
        <taxon>Eumalacostraca</taxon>
        <taxon>Peracarida</taxon>
        <taxon>Amphipoda</taxon>
        <taxon>Senticaudata</taxon>
        <taxon>Talitrida</taxon>
        <taxon>Talitroidea</taxon>
        <taxon>Hyalellidae</taxon>
        <taxon>Hyalella</taxon>
    </lineage>
</organism>
<reference evidence="10" key="1">
    <citation type="submission" date="2025-08" db="UniProtKB">
        <authorList>
            <consortium name="RefSeq"/>
        </authorList>
    </citation>
    <scope>IDENTIFICATION</scope>
    <source>
        <tissue evidence="10">Whole organism</tissue>
    </source>
</reference>
<dbReference type="SUPFAM" id="SSF160059">
    <property type="entry name" value="PriA/YqbF domain"/>
    <property type="match status" value="1"/>
</dbReference>
<evidence type="ECO:0000256" key="1">
    <source>
        <dbReference type="ARBA" id="ARBA00004123"/>
    </source>
</evidence>
<evidence type="ECO:0000256" key="5">
    <source>
        <dbReference type="ARBA" id="ARBA00023242"/>
    </source>
</evidence>
<comment type="subcellular location">
    <subcellularLocation>
        <location evidence="1 6">Nucleus</location>
    </subcellularLocation>
</comment>
<evidence type="ECO:0000256" key="3">
    <source>
        <dbReference type="ARBA" id="ARBA00014804"/>
    </source>
</evidence>
<dbReference type="GO" id="GO:0000811">
    <property type="term" value="C:GINS complex"/>
    <property type="evidence" value="ECO:0007669"/>
    <property type="project" value="UniProtKB-UniRule"/>
</dbReference>
<keyword evidence="9" id="KW-1185">Reference proteome</keyword>
<evidence type="ECO:0000256" key="4">
    <source>
        <dbReference type="ARBA" id="ARBA00022705"/>
    </source>
</evidence>
<evidence type="ECO:0000256" key="6">
    <source>
        <dbReference type="PIRNR" id="PIRNR007764"/>
    </source>
</evidence>
<dbReference type="InterPro" id="IPR021151">
    <property type="entry name" value="GINS_A"/>
</dbReference>
<dbReference type="CDD" id="cd21692">
    <property type="entry name" value="GINS_B_Sld5"/>
    <property type="match status" value="1"/>
</dbReference>
<name>A0A8B7N024_HYAAZ</name>
<dbReference type="InterPro" id="IPR031633">
    <property type="entry name" value="SLD5_C"/>
</dbReference>
<dbReference type="PANTHER" id="PTHR21206">
    <property type="entry name" value="SLD5 PROTEIN"/>
    <property type="match status" value="1"/>
</dbReference>
<dbReference type="GO" id="GO:0006261">
    <property type="term" value="P:DNA-templated DNA replication"/>
    <property type="evidence" value="ECO:0007669"/>
    <property type="project" value="InterPro"/>
</dbReference>
<dbReference type="PANTHER" id="PTHR21206:SF0">
    <property type="entry name" value="DNA REPLICATION COMPLEX GINS PROTEIN SLD5"/>
    <property type="match status" value="1"/>
</dbReference>
<keyword evidence="4 6" id="KW-0235">DNA replication</keyword>
<dbReference type="Gene3D" id="1.20.58.1030">
    <property type="match status" value="1"/>
</dbReference>
<dbReference type="PIRSF" id="PIRSF007764">
    <property type="entry name" value="Sld5"/>
    <property type="match status" value="1"/>
</dbReference>
<dbReference type="SUPFAM" id="SSF158573">
    <property type="entry name" value="GINS helical bundle-like"/>
    <property type="match status" value="1"/>
</dbReference>
<dbReference type="Pfam" id="PF16922">
    <property type="entry name" value="SLD5_C"/>
    <property type="match status" value="1"/>
</dbReference>
<dbReference type="InterPro" id="IPR036224">
    <property type="entry name" value="GINS_bundle-like_dom_sf"/>
</dbReference>
<gene>
    <name evidence="10" type="primary">LOC108664718</name>
</gene>
<keyword evidence="5 6" id="KW-0539">Nucleus</keyword>
<feature type="domain" description="GINS subunit" evidence="7">
    <location>
        <begin position="71"/>
        <end position="145"/>
    </location>
</feature>
<dbReference type="CDD" id="cd11711">
    <property type="entry name" value="GINS_A_Sld5"/>
    <property type="match status" value="1"/>
</dbReference>
<protein>
    <recommendedName>
        <fullName evidence="3 6">DNA replication complex GINS protein SLD5</fullName>
    </recommendedName>
</protein>
<dbReference type="AlphaFoldDB" id="A0A8B7N024"/>
<comment type="function">
    <text evidence="6">The GINS complex plays an essential role in the initiation of DNA replication.</text>
</comment>
<dbReference type="OMA" id="ILETAWI"/>
<dbReference type="InterPro" id="IPR038749">
    <property type="entry name" value="Sld5_GINS_A"/>
</dbReference>
<dbReference type="GO" id="GO:0000727">
    <property type="term" value="P:double-strand break repair via break-induced replication"/>
    <property type="evidence" value="ECO:0007669"/>
    <property type="project" value="TreeGrafter"/>
</dbReference>
<sequence length="225" mass="25830">MKMADITDDILSASDDDESQVVTAAEVLLKIESLWRTERLSPTLECHQSELVDCMLDQITQMNNNLRRCKKTDLRLAIHRMELERVRYVVASYLRCRLLKIERFTHYLLEKHGELDDPSLALLSPQELDYAKSYAQSIESHFNKLVLRHITHEKLAEFDAKKMSVVPNMNGYVFLKVLKDSPGVLISDQVGENADEEVDLVAGDQHLMMYSSIQELLKSGHVELI</sequence>
<dbReference type="Proteomes" id="UP000694843">
    <property type="component" value="Unplaced"/>
</dbReference>
<comment type="similarity">
    <text evidence="2 6">Belongs to the GINS4/SLD5 family.</text>
</comment>
<dbReference type="Gene3D" id="3.40.5.60">
    <property type="match status" value="1"/>
</dbReference>
<evidence type="ECO:0000259" key="8">
    <source>
        <dbReference type="Pfam" id="PF16922"/>
    </source>
</evidence>
<accession>A0A8B7N024</accession>
<proteinExistence type="inferred from homology"/>
<dbReference type="RefSeq" id="XP_018006875.1">
    <property type="nucleotide sequence ID" value="XM_018151386.2"/>
</dbReference>
<evidence type="ECO:0000259" key="7">
    <source>
        <dbReference type="Pfam" id="PF05916"/>
    </source>
</evidence>
<evidence type="ECO:0000313" key="10">
    <source>
        <dbReference type="RefSeq" id="XP_018006875.1"/>
    </source>
</evidence>
<evidence type="ECO:0000256" key="2">
    <source>
        <dbReference type="ARBA" id="ARBA00008187"/>
    </source>
</evidence>